<dbReference type="RefSeq" id="WP_140997334.1">
    <property type="nucleotide sequence ID" value="NZ_VDCZ01000004.1"/>
</dbReference>
<organism evidence="2 3">
    <name type="scientific">Flavobacterium profundi</name>
    <dbReference type="NCBI Taxonomy" id="1774945"/>
    <lineage>
        <taxon>Bacteria</taxon>
        <taxon>Pseudomonadati</taxon>
        <taxon>Bacteroidota</taxon>
        <taxon>Flavobacteriia</taxon>
        <taxon>Flavobacteriales</taxon>
        <taxon>Flavobacteriaceae</taxon>
        <taxon>Flavobacterium</taxon>
    </lineage>
</organism>
<dbReference type="AlphaFoldDB" id="A0A6I4IGX5"/>
<dbReference type="Proteomes" id="UP000431264">
    <property type="component" value="Unassembled WGS sequence"/>
</dbReference>
<accession>A0A6I4IGX5</accession>
<proteinExistence type="predicted"/>
<gene>
    <name evidence="2" type="ORF">GOQ30_07165</name>
</gene>
<evidence type="ECO:0000259" key="1">
    <source>
        <dbReference type="Pfam" id="PF14134"/>
    </source>
</evidence>
<evidence type="ECO:0000313" key="2">
    <source>
        <dbReference type="EMBL" id="MVO08943.1"/>
    </source>
</evidence>
<name>A0A6I4IGX5_9FLAO</name>
<dbReference type="Pfam" id="PF14134">
    <property type="entry name" value="DUF4301"/>
    <property type="match status" value="1"/>
</dbReference>
<feature type="domain" description="DUF4301" evidence="1">
    <location>
        <begin position="7"/>
        <end position="507"/>
    </location>
</feature>
<dbReference type="InterPro" id="IPR025393">
    <property type="entry name" value="DUF4301"/>
</dbReference>
<comment type="caution">
    <text evidence="2">The sequence shown here is derived from an EMBL/GenBank/DDBJ whole genome shotgun (WGS) entry which is preliminary data.</text>
</comment>
<protein>
    <submittedName>
        <fullName evidence="2">DUF4301 family protein</fullName>
    </submittedName>
</protein>
<keyword evidence="3" id="KW-1185">Reference proteome</keyword>
<dbReference type="InterPro" id="IPR029044">
    <property type="entry name" value="Nucleotide-diphossugar_trans"/>
</dbReference>
<sequence>MEEKFSELDLKQIQDKGISIEKILQQFYFFENGIPKANLVRSATKDDGIWVLSGEEKEAYIVVFNEKKHLFDIRKFVPASGAASRMFQFLSEFLNEYDYKNETINAYINRKKASELSVFLIGLKNFPFYPKLKEKTIAIYPDYFSNERDVKDYFLIKTLLSEEHLDFANKPKGILPFHKKKNTIYSPVEEHLEETLFYRVDSIKPKVHFTISENHLESFKEITSKFDTVEIDFSYQESYTDTLAVTKNNEPFRKEDGTLLFRPGGHGALIENLNKLNADLIFIKNIDNVSQNHLSEIVQYKKLLGGILIAIQEQAFAFLKSLDTKTLGNQELNKIVSFVEEKLNINLPVDFDKYKKTYKSEVLFEILNRPIRVCGMVKNEGEPGGGPFWVKSEKGAITLQIIENTQVDFTNEKQVEIFNKSTHFNPVDLVCGVKNFKGEKFDLLQYVDENMGFIVEKTKNGKSYKAFELPGLWNGAMAFWNTIFVEVPLTTFNPVKTVNDLLKPAHQPENE</sequence>
<dbReference type="EMBL" id="WQLW01000004">
    <property type="protein sequence ID" value="MVO08943.1"/>
    <property type="molecule type" value="Genomic_DNA"/>
</dbReference>
<evidence type="ECO:0000313" key="3">
    <source>
        <dbReference type="Proteomes" id="UP000431264"/>
    </source>
</evidence>
<reference evidence="3" key="1">
    <citation type="submission" date="2019-05" db="EMBL/GenBank/DDBJ databases">
        <title>Flavobacterium profundi sp. nov., isolated from a deep-sea seamount.</title>
        <authorList>
            <person name="Zhang D.-C."/>
        </authorList>
    </citation>
    <scope>NUCLEOTIDE SEQUENCE [LARGE SCALE GENOMIC DNA]</scope>
    <source>
        <strain evidence="3">TP390</strain>
    </source>
</reference>
<dbReference type="SUPFAM" id="SSF53448">
    <property type="entry name" value="Nucleotide-diphospho-sugar transferases"/>
    <property type="match status" value="1"/>
</dbReference>
<dbReference type="OrthoDB" id="5572060at2"/>